<feature type="compositionally biased region" description="Low complexity" evidence="1">
    <location>
        <begin position="1"/>
        <end position="16"/>
    </location>
</feature>
<dbReference type="PANTHER" id="PTHR47585:SF1">
    <property type="entry name" value="DUF1446 DOMAIN-CONTAINING PROTEIN"/>
    <property type="match status" value="1"/>
</dbReference>
<reference evidence="4 5" key="1">
    <citation type="journal article" date="2019" name="Int. J. Syst. Evol. Microbiol.">
        <title>The Global Catalogue of Microorganisms (GCM) 10K type strain sequencing project: providing services to taxonomists for standard genome sequencing and annotation.</title>
        <authorList>
            <consortium name="The Broad Institute Genomics Platform"/>
            <consortium name="The Broad Institute Genome Sequencing Center for Infectious Disease"/>
            <person name="Wu L."/>
            <person name="Ma J."/>
        </authorList>
    </citation>
    <scope>NUCLEOTIDE SEQUENCE [LARGE SCALE GENOMIC DNA]</scope>
    <source>
        <strain evidence="4 5">JCM 16014</strain>
    </source>
</reference>
<evidence type="ECO:0000313" key="5">
    <source>
        <dbReference type="Proteomes" id="UP001500751"/>
    </source>
</evidence>
<keyword evidence="5" id="KW-1185">Reference proteome</keyword>
<feature type="domain" description="AtuA-like ferredoxin-fold" evidence="3">
    <location>
        <begin position="506"/>
        <end position="599"/>
    </location>
</feature>
<feature type="region of interest" description="Disordered" evidence="1">
    <location>
        <begin position="1"/>
        <end position="20"/>
    </location>
</feature>
<evidence type="ECO:0000256" key="1">
    <source>
        <dbReference type="SAM" id="MobiDB-lite"/>
    </source>
</evidence>
<dbReference type="EMBL" id="BAAAQN010000007">
    <property type="protein sequence ID" value="GAA2020672.1"/>
    <property type="molecule type" value="Genomic_DNA"/>
</dbReference>
<dbReference type="PANTHER" id="PTHR47585">
    <property type="match status" value="1"/>
</dbReference>
<feature type="domain" description="Acyclic terpene utilisation N-terminal" evidence="2">
    <location>
        <begin position="28"/>
        <end position="463"/>
    </location>
</feature>
<comment type="caution">
    <text evidence="4">The sequence shown here is derived from an EMBL/GenBank/DDBJ whole genome shotgun (WGS) entry which is preliminary data.</text>
</comment>
<evidence type="ECO:0000259" key="2">
    <source>
        <dbReference type="Pfam" id="PF07287"/>
    </source>
</evidence>
<dbReference type="InterPro" id="IPR010839">
    <property type="entry name" value="AtuA_N"/>
</dbReference>
<accession>A0ABN2TT68</accession>
<dbReference type="Proteomes" id="UP001500751">
    <property type="component" value="Unassembled WGS sequence"/>
</dbReference>
<evidence type="ECO:0000313" key="4">
    <source>
        <dbReference type="EMBL" id="GAA2020672.1"/>
    </source>
</evidence>
<name>A0ABN2TT68_9ACTN</name>
<dbReference type="Pfam" id="PF23544">
    <property type="entry name" value="AtuA_ferredoxin"/>
    <property type="match status" value="1"/>
</dbReference>
<dbReference type="Pfam" id="PF07287">
    <property type="entry name" value="AtuA"/>
    <property type="match status" value="1"/>
</dbReference>
<gene>
    <name evidence="4" type="ORF">GCM10009839_16800</name>
</gene>
<organism evidence="4 5">
    <name type="scientific">Catenulispora yoronensis</name>
    <dbReference type="NCBI Taxonomy" id="450799"/>
    <lineage>
        <taxon>Bacteria</taxon>
        <taxon>Bacillati</taxon>
        <taxon>Actinomycetota</taxon>
        <taxon>Actinomycetes</taxon>
        <taxon>Catenulisporales</taxon>
        <taxon>Catenulisporaceae</taxon>
        <taxon>Catenulispora</taxon>
    </lineage>
</organism>
<proteinExistence type="predicted"/>
<sequence length="611" mass="64951">MNTQVPPASVAPVPVAEPHRDAVPRRPVRIANASGFYGDRLSAAREMVDGGPIDVLTGDYLAELTMLILHKARERGGPGYARTFLAQMNQVLGACQERGIRVVTNAGGLEPARLAEDLRALIAHLGLRLTVAHIEGDDLLPYLGELAANGVPFPNTDTGEPFDAAAEPVSANAYLGGWGIAAALAGGADIVVCGRVTDASLVLGPAAWWHGWTGDAWDALAGAVVAGHVIECGPQCTGGNYSFLDELPDARVPGFPIAEVAYDGSSVITKHPGTGGVVSVGTVTAQLLYEIGTPAYTNPDVTAHFDTIRLTQQAPDRVRITGVKGMTGPHKLKVALNYRGGYRNSITLGITGLDVEAKAGLAEAQIFDTLGGRGRFESVDLRLQRSDKPAEQARTSEEATAYLHITVKDKDPDKVGQAFTAAVTGLALSGYSGLHATAPPTREVEFGVYWPTLIQDRYVDHVAVLPNGERVPIRPCRRPMGQALHLNAPAPPPRFVSDGMKRLAPLGLVCGARSGDKGGNANIGLWTRDERSYAWLCETLTVDTFQKLVPESSYLRVDRFELPNLLALNFVVHGLLGEGVAASTRADPQAKGLGEFLRSRLVEVPVEFLNG</sequence>
<evidence type="ECO:0000259" key="3">
    <source>
        <dbReference type="Pfam" id="PF23544"/>
    </source>
</evidence>
<dbReference type="InterPro" id="IPR056362">
    <property type="entry name" value="AtuA-like_ferredoxin_dom"/>
</dbReference>
<protein>
    <submittedName>
        <fullName evidence="4">DUF1446 domain-containing protein</fullName>
    </submittedName>
</protein>